<name>A0AAD5PJW5_9CRUS</name>
<organism evidence="1 2">
    <name type="scientific">Daphnia sinensis</name>
    <dbReference type="NCBI Taxonomy" id="1820382"/>
    <lineage>
        <taxon>Eukaryota</taxon>
        <taxon>Metazoa</taxon>
        <taxon>Ecdysozoa</taxon>
        <taxon>Arthropoda</taxon>
        <taxon>Crustacea</taxon>
        <taxon>Branchiopoda</taxon>
        <taxon>Diplostraca</taxon>
        <taxon>Cladocera</taxon>
        <taxon>Anomopoda</taxon>
        <taxon>Daphniidae</taxon>
        <taxon>Daphnia</taxon>
        <taxon>Daphnia similis group</taxon>
    </lineage>
</organism>
<accession>A0AAD5PJW5</accession>
<keyword evidence="2" id="KW-1185">Reference proteome</keyword>
<reference evidence="1" key="1">
    <citation type="submission" date="2022-05" db="EMBL/GenBank/DDBJ databases">
        <title>A multi-omics perspective on studying reproductive biology in Daphnia sinensis.</title>
        <authorList>
            <person name="Jia J."/>
        </authorList>
    </citation>
    <scope>NUCLEOTIDE SEQUENCE</scope>
    <source>
        <strain evidence="1">WSL</strain>
    </source>
</reference>
<dbReference type="EMBL" id="WJBH02000296">
    <property type="protein sequence ID" value="KAI9549496.1"/>
    <property type="molecule type" value="Genomic_DNA"/>
</dbReference>
<sequence length="148" mass="16919">MRCRLHQNRSLHHRSRHHRSLHHLHRTEIFAIGIGTEVVTTEVFTIFIGTEIFASSDAINSSNSAINSSSLSPVQQLGLLALLLHRNRPLPNHLDQLQRLHQSRYHQIIFAIGTKSIFTVKFVFRITIFVSSNIADQITDFVVFINDS</sequence>
<dbReference type="Proteomes" id="UP000820818">
    <property type="component" value="Unassembled WGS sequence"/>
</dbReference>
<evidence type="ECO:0000313" key="2">
    <source>
        <dbReference type="Proteomes" id="UP000820818"/>
    </source>
</evidence>
<gene>
    <name evidence="1" type="ORF">GHT06_001896</name>
</gene>
<dbReference type="AlphaFoldDB" id="A0AAD5PJW5"/>
<evidence type="ECO:0000313" key="1">
    <source>
        <dbReference type="EMBL" id="KAI9549496.1"/>
    </source>
</evidence>
<comment type="caution">
    <text evidence="1">The sequence shown here is derived from an EMBL/GenBank/DDBJ whole genome shotgun (WGS) entry which is preliminary data.</text>
</comment>
<proteinExistence type="predicted"/>
<protein>
    <submittedName>
        <fullName evidence="1">Uncharacterized protein</fullName>
    </submittedName>
</protein>